<evidence type="ECO:0000313" key="9">
    <source>
        <dbReference type="WBParaSite" id="MBELARI_LOCUS19125"/>
    </source>
</evidence>
<sequence length="208" mass="23995">MTHYKLTYFDVRAKAEFIRQLFTLAGVDFEDNRIPAGSDEWPELKKKMTYERVPVLEFDGKQLAQANAIAKYIAAEHGFNGSNAWEAALIDSVGTHYEDLFNACRAFYLGWLKLNNLTLEDAYKNSVVPARDAFYPPICKFLRESKSGFIIGDKPSWVDLLVADHSETFVRYNPDYLKDYPEAKAHLEKVHSLPAIKKWIEKRPNREI</sequence>
<dbReference type="Proteomes" id="UP000887575">
    <property type="component" value="Unassembled WGS sequence"/>
</dbReference>
<dbReference type="CDD" id="cd03039">
    <property type="entry name" value="GST_N_Sigma_like"/>
    <property type="match status" value="1"/>
</dbReference>
<dbReference type="Pfam" id="PF02798">
    <property type="entry name" value="GST_N"/>
    <property type="match status" value="1"/>
</dbReference>
<dbReference type="InterPro" id="IPR040079">
    <property type="entry name" value="Glutathione_S-Trfase"/>
</dbReference>
<evidence type="ECO:0000256" key="4">
    <source>
        <dbReference type="ARBA" id="ARBA00047960"/>
    </source>
</evidence>
<organism evidence="8 9">
    <name type="scientific">Mesorhabditis belari</name>
    <dbReference type="NCBI Taxonomy" id="2138241"/>
    <lineage>
        <taxon>Eukaryota</taxon>
        <taxon>Metazoa</taxon>
        <taxon>Ecdysozoa</taxon>
        <taxon>Nematoda</taxon>
        <taxon>Chromadorea</taxon>
        <taxon>Rhabditida</taxon>
        <taxon>Rhabditina</taxon>
        <taxon>Rhabditomorpha</taxon>
        <taxon>Rhabditoidea</taxon>
        <taxon>Rhabditidae</taxon>
        <taxon>Mesorhabditinae</taxon>
        <taxon>Mesorhabditis</taxon>
    </lineage>
</organism>
<dbReference type="SFLD" id="SFLDG00363">
    <property type="entry name" value="AMPS_(cytGST):_Alpha-__Mu-__Pi"/>
    <property type="match status" value="1"/>
</dbReference>
<comment type="catalytic activity">
    <reaction evidence="4">
        <text>RX + glutathione = an S-substituted glutathione + a halide anion + H(+)</text>
        <dbReference type="Rhea" id="RHEA:16437"/>
        <dbReference type="ChEBI" id="CHEBI:15378"/>
        <dbReference type="ChEBI" id="CHEBI:16042"/>
        <dbReference type="ChEBI" id="CHEBI:17792"/>
        <dbReference type="ChEBI" id="CHEBI:57925"/>
        <dbReference type="ChEBI" id="CHEBI:90779"/>
        <dbReference type="EC" id="2.5.1.18"/>
    </reaction>
</comment>
<dbReference type="Gene3D" id="3.40.30.10">
    <property type="entry name" value="Glutaredoxin"/>
    <property type="match status" value="1"/>
</dbReference>
<evidence type="ECO:0000259" key="7">
    <source>
        <dbReference type="PROSITE" id="PS50405"/>
    </source>
</evidence>
<dbReference type="InterPro" id="IPR036282">
    <property type="entry name" value="Glutathione-S-Trfase_C_sf"/>
</dbReference>
<dbReference type="SFLD" id="SFLDS00019">
    <property type="entry name" value="Glutathione_Transferase_(cytos"/>
    <property type="match status" value="1"/>
</dbReference>
<evidence type="ECO:0000259" key="6">
    <source>
        <dbReference type="PROSITE" id="PS50404"/>
    </source>
</evidence>
<dbReference type="Gene3D" id="1.20.1050.10">
    <property type="match status" value="1"/>
</dbReference>
<dbReference type="SFLD" id="SFLDG01205">
    <property type="entry name" value="AMPS.1"/>
    <property type="match status" value="1"/>
</dbReference>
<dbReference type="Pfam" id="PF14497">
    <property type="entry name" value="GST_C_3"/>
    <property type="match status" value="1"/>
</dbReference>
<dbReference type="GO" id="GO:0004602">
    <property type="term" value="F:glutathione peroxidase activity"/>
    <property type="evidence" value="ECO:0007669"/>
    <property type="project" value="UniProtKB-ARBA"/>
</dbReference>
<dbReference type="PROSITE" id="PS50405">
    <property type="entry name" value="GST_CTER"/>
    <property type="match status" value="1"/>
</dbReference>
<dbReference type="EC" id="2.5.1.18" evidence="1"/>
<dbReference type="PANTHER" id="PTHR11571">
    <property type="entry name" value="GLUTATHIONE S-TRANSFERASE"/>
    <property type="match status" value="1"/>
</dbReference>
<dbReference type="InterPro" id="IPR004046">
    <property type="entry name" value="GST_C"/>
</dbReference>
<keyword evidence="8" id="KW-1185">Reference proteome</keyword>
<dbReference type="FunFam" id="3.40.30.10:FF:000035">
    <property type="entry name" value="hematopoietic prostaglandin D synthase"/>
    <property type="match status" value="1"/>
</dbReference>
<feature type="domain" description="GST N-terminal" evidence="6">
    <location>
        <begin position="2"/>
        <end position="81"/>
    </location>
</feature>
<dbReference type="SUPFAM" id="SSF47616">
    <property type="entry name" value="GST C-terminal domain-like"/>
    <property type="match status" value="1"/>
</dbReference>
<comment type="similarity">
    <text evidence="3">Belongs to the GST superfamily. Sigma family.</text>
</comment>
<evidence type="ECO:0000256" key="3">
    <source>
        <dbReference type="ARBA" id="ARBA00038317"/>
    </source>
</evidence>
<evidence type="ECO:0000256" key="2">
    <source>
        <dbReference type="ARBA" id="ARBA00022679"/>
    </source>
</evidence>
<dbReference type="SUPFAM" id="SSF52833">
    <property type="entry name" value="Thioredoxin-like"/>
    <property type="match status" value="1"/>
</dbReference>
<feature type="domain" description="GST C-terminal" evidence="7">
    <location>
        <begin position="83"/>
        <end position="208"/>
    </location>
</feature>
<evidence type="ECO:0000256" key="1">
    <source>
        <dbReference type="ARBA" id="ARBA00012452"/>
    </source>
</evidence>
<reference evidence="9" key="1">
    <citation type="submission" date="2024-02" db="UniProtKB">
        <authorList>
            <consortium name="WormBaseParasite"/>
        </authorList>
    </citation>
    <scope>IDENTIFICATION</scope>
</reference>
<name>A0AAF3EY40_9BILA</name>
<dbReference type="FunFam" id="1.20.1050.10:FF:000031">
    <property type="entry name" value="Glutathione S-Transferase"/>
    <property type="match status" value="1"/>
</dbReference>
<dbReference type="PANTHER" id="PTHR11571:SF224">
    <property type="entry name" value="HEMATOPOIETIC PROSTAGLANDIN D SYNTHASE"/>
    <property type="match status" value="1"/>
</dbReference>
<dbReference type="WBParaSite" id="MBELARI_LOCUS19125">
    <property type="protein sequence ID" value="MBELARI_LOCUS19125"/>
    <property type="gene ID" value="MBELARI_LOCUS19125"/>
</dbReference>
<dbReference type="CDD" id="cd03192">
    <property type="entry name" value="GST_C_Sigma_like"/>
    <property type="match status" value="1"/>
</dbReference>
<protein>
    <recommendedName>
        <fullName evidence="1">glutathione transferase</fullName>
        <ecNumber evidence="1">2.5.1.18</ecNumber>
    </recommendedName>
    <alternativeName>
        <fullName evidence="5">GST class-sigma</fullName>
    </alternativeName>
</protein>
<dbReference type="InterPro" id="IPR004045">
    <property type="entry name" value="Glutathione_S-Trfase_N"/>
</dbReference>
<dbReference type="InterPro" id="IPR050213">
    <property type="entry name" value="GST_superfamily"/>
</dbReference>
<evidence type="ECO:0000313" key="8">
    <source>
        <dbReference type="Proteomes" id="UP000887575"/>
    </source>
</evidence>
<evidence type="ECO:0000256" key="5">
    <source>
        <dbReference type="ARBA" id="ARBA00078118"/>
    </source>
</evidence>
<dbReference type="InterPro" id="IPR010987">
    <property type="entry name" value="Glutathione-S-Trfase_C-like"/>
</dbReference>
<proteinExistence type="inferred from homology"/>
<dbReference type="InterPro" id="IPR036249">
    <property type="entry name" value="Thioredoxin-like_sf"/>
</dbReference>
<dbReference type="GO" id="GO:0006749">
    <property type="term" value="P:glutathione metabolic process"/>
    <property type="evidence" value="ECO:0007669"/>
    <property type="project" value="TreeGrafter"/>
</dbReference>
<keyword evidence="2" id="KW-0808">Transferase</keyword>
<dbReference type="GO" id="GO:0004364">
    <property type="term" value="F:glutathione transferase activity"/>
    <property type="evidence" value="ECO:0007669"/>
    <property type="project" value="UniProtKB-EC"/>
</dbReference>
<accession>A0AAF3EY40</accession>
<dbReference type="GO" id="GO:0005737">
    <property type="term" value="C:cytoplasm"/>
    <property type="evidence" value="ECO:0007669"/>
    <property type="project" value="UniProtKB-ARBA"/>
</dbReference>
<dbReference type="PROSITE" id="PS50404">
    <property type="entry name" value="GST_NTER"/>
    <property type="match status" value="1"/>
</dbReference>
<dbReference type="AlphaFoldDB" id="A0AAF3EY40"/>